<name>A0A1H0X0X6_9ACTN</name>
<dbReference type="InterPro" id="IPR038257">
    <property type="entry name" value="CRISPR-assoc_Cas3_HD_sf"/>
</dbReference>
<organism evidence="11 12">
    <name type="scientific">Actinopolyspora xinjiangensis</name>
    <dbReference type="NCBI Taxonomy" id="405564"/>
    <lineage>
        <taxon>Bacteria</taxon>
        <taxon>Bacillati</taxon>
        <taxon>Actinomycetota</taxon>
        <taxon>Actinomycetes</taxon>
        <taxon>Actinopolysporales</taxon>
        <taxon>Actinopolysporaceae</taxon>
        <taxon>Actinopolyspora</taxon>
    </lineage>
</organism>
<dbReference type="InterPro" id="IPR014001">
    <property type="entry name" value="Helicase_ATP-bd"/>
</dbReference>
<dbReference type="InterPro" id="IPR050547">
    <property type="entry name" value="DEAD_box_RNA_helicases"/>
</dbReference>
<dbReference type="GO" id="GO:0016787">
    <property type="term" value="F:hydrolase activity"/>
    <property type="evidence" value="ECO:0007669"/>
    <property type="project" value="UniProtKB-KW"/>
</dbReference>
<dbReference type="EMBL" id="FNJR01000020">
    <property type="protein sequence ID" value="SDP96520.1"/>
    <property type="molecule type" value="Genomic_DNA"/>
</dbReference>
<evidence type="ECO:0000256" key="4">
    <source>
        <dbReference type="ARBA" id="ARBA00022723"/>
    </source>
</evidence>
<dbReference type="CDD" id="cd09641">
    <property type="entry name" value="Cas3''_I"/>
    <property type="match status" value="1"/>
</dbReference>
<dbReference type="SUPFAM" id="SSF52540">
    <property type="entry name" value="P-loop containing nucleoside triphosphate hydrolases"/>
    <property type="match status" value="1"/>
</dbReference>
<reference evidence="12" key="1">
    <citation type="submission" date="2016-10" db="EMBL/GenBank/DDBJ databases">
        <authorList>
            <person name="Varghese N."/>
            <person name="Submissions S."/>
        </authorList>
    </citation>
    <scope>NUCLEOTIDE SEQUENCE [LARGE SCALE GENOMIC DNA]</scope>
    <source>
        <strain evidence="12">DSM 46732</strain>
    </source>
</reference>
<dbReference type="InterPro" id="IPR041372">
    <property type="entry name" value="Cas3_C"/>
</dbReference>
<keyword evidence="9" id="KW-0051">Antiviral defense</keyword>
<evidence type="ECO:0000313" key="12">
    <source>
        <dbReference type="Proteomes" id="UP000199497"/>
    </source>
</evidence>
<dbReference type="PANTHER" id="PTHR47963">
    <property type="entry name" value="DEAD-BOX ATP-DEPENDENT RNA HELICASE 47, MITOCHONDRIAL"/>
    <property type="match status" value="1"/>
</dbReference>
<dbReference type="Gene3D" id="3.40.50.300">
    <property type="entry name" value="P-loop containing nucleotide triphosphate hydrolases"/>
    <property type="match status" value="2"/>
</dbReference>
<dbReference type="Proteomes" id="UP000199497">
    <property type="component" value="Unassembled WGS sequence"/>
</dbReference>
<dbReference type="GO" id="GO:0046872">
    <property type="term" value="F:metal ion binding"/>
    <property type="evidence" value="ECO:0007669"/>
    <property type="project" value="UniProtKB-KW"/>
</dbReference>
<dbReference type="GO" id="GO:0051607">
    <property type="term" value="P:defense response to virus"/>
    <property type="evidence" value="ECO:0007669"/>
    <property type="project" value="UniProtKB-KW"/>
</dbReference>
<dbReference type="InterPro" id="IPR006483">
    <property type="entry name" value="CRISPR-assoc_Cas3_HD"/>
</dbReference>
<dbReference type="GO" id="GO:0005524">
    <property type="term" value="F:ATP binding"/>
    <property type="evidence" value="ECO:0007669"/>
    <property type="project" value="UniProtKB-KW"/>
</dbReference>
<feature type="domain" description="HD Cas3-type" evidence="10">
    <location>
        <begin position="11"/>
        <end position="195"/>
    </location>
</feature>
<sequence>MHLYVWGKSRGLPRPYPLEWHLIDAAAGATALWHMHLTLGARRQIATELGMNDADSARLVALLAGLHDVGKAIPCFQQQWPKPGTAGWLAHDEATHLALPTLLGLSDDGLLTADVAYRIGQLLGGHHGVYYSPRERDVEQPVRRVANLGEQEWHAIRSDVTSSVRSVLGNPRLPDAIPAPVAVVLSGVVIVADWLSSNEEFMHRQLEHAPEELEARYEYTVPAMGAEITQAGLNRPEFVERISTQGVWGFAPSVLQRSIIDELIPHVNGPGLLVITDSTGAGKTEAGLLAAHALGQATGRSGLYAGLPTMATANEMRTRLTQYSSATAVTPVPVTLAHSMAAFQPAYSADVTVSAWLRPLKRTLLAGVSVGTIDQALVAALAARHNMLRLHGLMNKTLIVDEAHAYDPFMQALLARLLSWCGRLGVPVVLLSATLPQPVSRNLVRSYLSGAGSHLKEELDLPYPGWAFVTARGNLIQPSTKTVATMATEEARTAKLCHHPHRRNGSARQEILRGFVERISRQGGCLAVLCNTVASAQHTYTALKAEAPDDVELILLHARFPLHERETITTNLTGQFGKYGVGNNTRPAKAIVVATQILEQSLDVDFDRIVSEIAPIAWLIQRLGRCQRHPLQQWHEQYQRPSWCPVPTVDVLDPVDESADPPVPPEWGEIYSPFEMVATHRVLTERDPTLEVPTDVNPLVQQVHAATSGTSDSQLQQLWDEQFGQNRAQHQQAALVRVPEPDQVDDLARMTEPEVTEADVSTRLGVDTVRVIPQYTSSDGRQWLDAAHTRPWPTQRPNSNTINQLIEHSIPCPGSWADELELQPQSTWSRTPTLRDARVLPAPTYGSLTVDPELGLVRHTKGHP</sequence>
<dbReference type="InterPro" id="IPR006474">
    <property type="entry name" value="Helicase_Cas3_CRISPR-ass_core"/>
</dbReference>
<dbReference type="GO" id="GO:0003724">
    <property type="term" value="F:RNA helicase activity"/>
    <property type="evidence" value="ECO:0007669"/>
    <property type="project" value="TreeGrafter"/>
</dbReference>
<comment type="similarity">
    <text evidence="2">In the central section; belongs to the CRISPR-associated helicase Cas3 family.</text>
</comment>
<dbReference type="Pfam" id="PF18019">
    <property type="entry name" value="Cas3_HD"/>
    <property type="match status" value="1"/>
</dbReference>
<dbReference type="PROSITE" id="PS51643">
    <property type="entry name" value="HD_CAS3"/>
    <property type="match status" value="1"/>
</dbReference>
<keyword evidence="11" id="KW-0255">Endonuclease</keyword>
<comment type="similarity">
    <text evidence="1">In the N-terminal section; belongs to the CRISPR-associated nuclease Cas3-HD family.</text>
</comment>
<keyword evidence="4" id="KW-0479">Metal-binding</keyword>
<keyword evidence="6" id="KW-0378">Hydrolase</keyword>
<evidence type="ECO:0000259" key="10">
    <source>
        <dbReference type="PROSITE" id="PS51643"/>
    </source>
</evidence>
<dbReference type="Pfam" id="PF00270">
    <property type="entry name" value="DEAD"/>
    <property type="match status" value="1"/>
</dbReference>
<dbReference type="GO" id="GO:0004519">
    <property type="term" value="F:endonuclease activity"/>
    <property type="evidence" value="ECO:0007669"/>
    <property type="project" value="UniProtKB-KW"/>
</dbReference>
<dbReference type="AlphaFoldDB" id="A0A1H0X0X6"/>
<evidence type="ECO:0000313" key="11">
    <source>
        <dbReference type="EMBL" id="SDP96520.1"/>
    </source>
</evidence>
<dbReference type="Gene3D" id="1.10.3210.30">
    <property type="match status" value="1"/>
</dbReference>
<gene>
    <name evidence="11" type="ORF">SAMN04487905_12055</name>
</gene>
<keyword evidence="5" id="KW-0547">Nucleotide-binding</keyword>
<evidence type="ECO:0000256" key="1">
    <source>
        <dbReference type="ARBA" id="ARBA00006847"/>
    </source>
</evidence>
<dbReference type="Pfam" id="PF18395">
    <property type="entry name" value="Cas3_C"/>
    <property type="match status" value="1"/>
</dbReference>
<keyword evidence="7 11" id="KW-0347">Helicase</keyword>
<dbReference type="Pfam" id="PF22590">
    <property type="entry name" value="Cas3-like_C_2"/>
    <property type="match status" value="1"/>
</dbReference>
<dbReference type="NCBIfam" id="TIGR01587">
    <property type="entry name" value="cas3_core"/>
    <property type="match status" value="1"/>
</dbReference>
<dbReference type="STRING" id="405564.SAMN04487905_12055"/>
<evidence type="ECO:0000256" key="8">
    <source>
        <dbReference type="ARBA" id="ARBA00022840"/>
    </source>
</evidence>
<protein>
    <submittedName>
        <fullName evidence="11">CRISPR-associated endonuclease/helicase Cas3</fullName>
    </submittedName>
</protein>
<dbReference type="GO" id="GO:0003723">
    <property type="term" value="F:RNA binding"/>
    <property type="evidence" value="ECO:0007669"/>
    <property type="project" value="TreeGrafter"/>
</dbReference>
<dbReference type="InterPro" id="IPR011545">
    <property type="entry name" value="DEAD/DEAH_box_helicase_dom"/>
</dbReference>
<dbReference type="PANTHER" id="PTHR47963:SF9">
    <property type="entry name" value="CRISPR-ASSOCIATED ENDONUCLEASE_HELICASE CAS3"/>
    <property type="match status" value="1"/>
</dbReference>
<evidence type="ECO:0000256" key="3">
    <source>
        <dbReference type="ARBA" id="ARBA00022722"/>
    </source>
</evidence>
<evidence type="ECO:0000256" key="2">
    <source>
        <dbReference type="ARBA" id="ARBA00009046"/>
    </source>
</evidence>
<evidence type="ECO:0000256" key="9">
    <source>
        <dbReference type="ARBA" id="ARBA00023118"/>
    </source>
</evidence>
<evidence type="ECO:0000256" key="7">
    <source>
        <dbReference type="ARBA" id="ARBA00022806"/>
    </source>
</evidence>
<keyword evidence="8" id="KW-0067">ATP-binding</keyword>
<dbReference type="InterPro" id="IPR054712">
    <property type="entry name" value="Cas3-like_dom"/>
</dbReference>
<dbReference type="InterPro" id="IPR027417">
    <property type="entry name" value="P-loop_NTPase"/>
</dbReference>
<accession>A0A1H0X0X6</accession>
<dbReference type="SMART" id="SM00487">
    <property type="entry name" value="DEXDc"/>
    <property type="match status" value="1"/>
</dbReference>
<proteinExistence type="inferred from homology"/>
<keyword evidence="12" id="KW-1185">Reference proteome</keyword>
<evidence type="ECO:0000256" key="5">
    <source>
        <dbReference type="ARBA" id="ARBA00022741"/>
    </source>
</evidence>
<evidence type="ECO:0000256" key="6">
    <source>
        <dbReference type="ARBA" id="ARBA00022801"/>
    </source>
</evidence>
<keyword evidence="3" id="KW-0540">Nuclease</keyword>
<dbReference type="NCBIfam" id="TIGR01596">
    <property type="entry name" value="cas3_HD"/>
    <property type="match status" value="1"/>
</dbReference>